<keyword evidence="8" id="KW-1185">Reference proteome</keyword>
<protein>
    <recommendedName>
        <fullName evidence="9">Mid2 domain-containing protein</fullName>
    </recommendedName>
</protein>
<dbReference type="InterPro" id="IPR051694">
    <property type="entry name" value="Immunoregulatory_rcpt-like"/>
</dbReference>
<feature type="compositionally biased region" description="Basic and acidic residues" evidence="5">
    <location>
        <begin position="1"/>
        <end position="17"/>
    </location>
</feature>
<feature type="region of interest" description="Disordered" evidence="5">
    <location>
        <begin position="125"/>
        <end position="160"/>
    </location>
</feature>
<evidence type="ECO:0000313" key="8">
    <source>
        <dbReference type="Proteomes" id="UP001396898"/>
    </source>
</evidence>
<feature type="transmembrane region" description="Helical" evidence="6">
    <location>
        <begin position="78"/>
        <end position="100"/>
    </location>
</feature>
<feature type="region of interest" description="Disordered" evidence="5">
    <location>
        <begin position="1"/>
        <end position="77"/>
    </location>
</feature>
<keyword evidence="2 6" id="KW-0812">Transmembrane</keyword>
<dbReference type="EMBL" id="JAQQWI010000007">
    <property type="protein sequence ID" value="KAK8029011.1"/>
    <property type="molecule type" value="Genomic_DNA"/>
</dbReference>
<proteinExistence type="predicted"/>
<dbReference type="PANTHER" id="PTHR15549:SF6">
    <property type="entry name" value="MID2 DOMAIN-CONTAINING PROTEIN"/>
    <property type="match status" value="1"/>
</dbReference>
<evidence type="ECO:0000256" key="1">
    <source>
        <dbReference type="ARBA" id="ARBA00004167"/>
    </source>
</evidence>
<dbReference type="Proteomes" id="UP001396898">
    <property type="component" value="Unassembled WGS sequence"/>
</dbReference>
<evidence type="ECO:0008006" key="9">
    <source>
        <dbReference type="Google" id="ProtNLM"/>
    </source>
</evidence>
<reference evidence="7 8" key="1">
    <citation type="submission" date="2023-01" db="EMBL/GenBank/DDBJ databases">
        <title>Analysis of 21 Apiospora genomes using comparative genomics revels a genus with tremendous synthesis potential of carbohydrate active enzymes and secondary metabolites.</title>
        <authorList>
            <person name="Sorensen T."/>
        </authorList>
    </citation>
    <scope>NUCLEOTIDE SEQUENCE [LARGE SCALE GENOMIC DNA]</scope>
    <source>
        <strain evidence="7 8">CBS 20057</strain>
    </source>
</reference>
<accession>A0ABR1SB92</accession>
<gene>
    <name evidence="7" type="ORF">PG991_006067</name>
</gene>
<feature type="compositionally biased region" description="Low complexity" evidence="5">
    <location>
        <begin position="33"/>
        <end position="77"/>
    </location>
</feature>
<evidence type="ECO:0000256" key="2">
    <source>
        <dbReference type="ARBA" id="ARBA00022692"/>
    </source>
</evidence>
<organism evidence="7 8">
    <name type="scientific">Apiospora marii</name>
    <dbReference type="NCBI Taxonomy" id="335849"/>
    <lineage>
        <taxon>Eukaryota</taxon>
        <taxon>Fungi</taxon>
        <taxon>Dikarya</taxon>
        <taxon>Ascomycota</taxon>
        <taxon>Pezizomycotina</taxon>
        <taxon>Sordariomycetes</taxon>
        <taxon>Xylariomycetidae</taxon>
        <taxon>Amphisphaeriales</taxon>
        <taxon>Apiosporaceae</taxon>
        <taxon>Apiospora</taxon>
    </lineage>
</organism>
<evidence type="ECO:0000256" key="5">
    <source>
        <dbReference type="SAM" id="MobiDB-lite"/>
    </source>
</evidence>
<keyword evidence="3 6" id="KW-1133">Transmembrane helix</keyword>
<evidence type="ECO:0000256" key="4">
    <source>
        <dbReference type="ARBA" id="ARBA00023136"/>
    </source>
</evidence>
<dbReference type="PANTHER" id="PTHR15549">
    <property type="entry name" value="PAIRED IMMUNOGLOBULIN-LIKE TYPE 2 RECEPTOR"/>
    <property type="match status" value="1"/>
</dbReference>
<sequence>MDEIHDGTRSDIVDRYRGLPRMVDEPPANQTEPSATSSPTPTAPPTSVTTPSSTSSASTSRPSPAPQSSASDGPSPSVVVGSIIGCIAVPILALLVIVWWRRRRHRRFSLAYDAGFGNAPYDNLRSAPSGHENRFPYSDTHSPPYSDAIPPTTLQHKRRR</sequence>
<comment type="caution">
    <text evidence="7">The sequence shown here is derived from an EMBL/GenBank/DDBJ whole genome shotgun (WGS) entry which is preliminary data.</text>
</comment>
<evidence type="ECO:0000256" key="6">
    <source>
        <dbReference type="SAM" id="Phobius"/>
    </source>
</evidence>
<keyword evidence="4 6" id="KW-0472">Membrane</keyword>
<evidence type="ECO:0000313" key="7">
    <source>
        <dbReference type="EMBL" id="KAK8029011.1"/>
    </source>
</evidence>
<evidence type="ECO:0000256" key="3">
    <source>
        <dbReference type="ARBA" id="ARBA00022989"/>
    </source>
</evidence>
<name>A0ABR1SB92_9PEZI</name>
<comment type="subcellular location">
    <subcellularLocation>
        <location evidence="1">Membrane</location>
        <topology evidence="1">Single-pass membrane protein</topology>
    </subcellularLocation>
</comment>